<sequence>MAPTETINEKDDRNKNPPPNKSFHVLSPQGHWTSGPTPSKPTDNIIINNMATTSKENITQPNPTQPNLENYSTPITAGNLARPVLTPENPTARPSEDPNSWLPFPSNIPKSIQDEISRIEETRESIISQNPGTPEHLRARCARFDRPLEAPPSHVKSQPSPTTPLKSAMKPSPSQQRRTVSTSRGYHGHWDSIMNSPHPGLMKKSEELAQRGQAETACNELGRLCLRMARRIGVVDADNVPLEEHILGMRQLAELNPGEREVPPHLCILLMTPAFRRELDRMYDRSQEADILSLVPNENATELYAGEEAKEDEEWFDDTQSPETGPEQDSVYASAQSNGSWLQDMSPAILQAGRSYFQELTGASVEAEEAIKGLLSIILEDRAKKLTTPETPKPRTPPEPNNAQAREEHIEASRVSHEGLAVLTPSKIPVRPRNPVLRSALTTIPPNSTQENKTGHLESNGEGTEAKSMTEFWRDTPPHLVQQDSPIVKAGGMHNIDSRYTPFGQARGRGLKFNWPPTPSRIPVFQAIPEERESEMHSAAQEAGPSRGRTSPVTAKDFEDRIPAVEKGKGKETVPLVQEITSVGNKNTEQPMESKGQNPRWPNPVPNFQPPVTSTIRQSQNNPSIMNPVTSNFNSQPTATPTPTPRRHNTTREAAPPPPGMFFGDIPNPGANPGPRFPYWPTPPPGAGPPGPPGPPGPLETQDSQEIKDLQDLQGLQDHQDLLDYQGPPLEIMAKMNTYTGKP</sequence>
<feature type="region of interest" description="Disordered" evidence="1">
    <location>
        <begin position="306"/>
        <end position="338"/>
    </location>
</feature>
<keyword evidence="3" id="KW-1185">Reference proteome</keyword>
<proteinExistence type="predicted"/>
<reference evidence="2 3" key="1">
    <citation type="submission" date="2024-02" db="EMBL/GenBank/DDBJ databases">
        <title>A draft genome for the cacao thread blight pathogen Marasmius crinis-equi.</title>
        <authorList>
            <person name="Cohen S.P."/>
            <person name="Baruah I.K."/>
            <person name="Amoako-Attah I."/>
            <person name="Bukari Y."/>
            <person name="Meinhardt L.W."/>
            <person name="Bailey B.A."/>
        </authorList>
    </citation>
    <scope>NUCLEOTIDE SEQUENCE [LARGE SCALE GENOMIC DNA]</scope>
    <source>
        <strain evidence="2 3">GH-76</strain>
    </source>
</reference>
<feature type="compositionally biased region" description="Pro residues" evidence="1">
    <location>
        <begin position="670"/>
        <end position="698"/>
    </location>
</feature>
<feature type="region of interest" description="Disordered" evidence="1">
    <location>
        <begin position="532"/>
        <end position="553"/>
    </location>
</feature>
<feature type="region of interest" description="Disordered" evidence="1">
    <location>
        <begin position="1"/>
        <end position="75"/>
    </location>
</feature>
<evidence type="ECO:0000256" key="1">
    <source>
        <dbReference type="SAM" id="MobiDB-lite"/>
    </source>
</evidence>
<feature type="region of interest" description="Disordered" evidence="1">
    <location>
        <begin position="585"/>
        <end position="604"/>
    </location>
</feature>
<gene>
    <name evidence="2" type="ORF">V5O48_016685</name>
</gene>
<evidence type="ECO:0000313" key="2">
    <source>
        <dbReference type="EMBL" id="KAL0565340.1"/>
    </source>
</evidence>
<feature type="region of interest" description="Disordered" evidence="1">
    <location>
        <begin position="614"/>
        <end position="705"/>
    </location>
</feature>
<feature type="compositionally biased region" description="Polar residues" evidence="1">
    <location>
        <begin position="30"/>
        <end position="75"/>
    </location>
</feature>
<feature type="region of interest" description="Disordered" evidence="1">
    <location>
        <begin position="441"/>
        <end position="462"/>
    </location>
</feature>
<feature type="compositionally biased region" description="Polar residues" evidence="1">
    <location>
        <begin position="441"/>
        <end position="452"/>
    </location>
</feature>
<feature type="region of interest" description="Disordered" evidence="1">
    <location>
        <begin position="88"/>
        <end position="108"/>
    </location>
</feature>
<feature type="compositionally biased region" description="Polar residues" evidence="1">
    <location>
        <begin position="155"/>
        <end position="165"/>
    </location>
</feature>
<comment type="caution">
    <text evidence="2">The sequence shown here is derived from an EMBL/GenBank/DDBJ whole genome shotgun (WGS) entry which is preliminary data.</text>
</comment>
<protein>
    <submittedName>
        <fullName evidence="2">Uncharacterized protein</fullName>
    </submittedName>
</protein>
<feature type="compositionally biased region" description="Polar residues" evidence="1">
    <location>
        <begin position="614"/>
        <end position="636"/>
    </location>
</feature>
<dbReference type="Proteomes" id="UP001465976">
    <property type="component" value="Unassembled WGS sequence"/>
</dbReference>
<organism evidence="2 3">
    <name type="scientific">Marasmius crinis-equi</name>
    <dbReference type="NCBI Taxonomy" id="585013"/>
    <lineage>
        <taxon>Eukaryota</taxon>
        <taxon>Fungi</taxon>
        <taxon>Dikarya</taxon>
        <taxon>Basidiomycota</taxon>
        <taxon>Agaricomycotina</taxon>
        <taxon>Agaricomycetes</taxon>
        <taxon>Agaricomycetidae</taxon>
        <taxon>Agaricales</taxon>
        <taxon>Marasmiineae</taxon>
        <taxon>Marasmiaceae</taxon>
        <taxon>Marasmius</taxon>
    </lineage>
</organism>
<name>A0ABR3ER76_9AGAR</name>
<feature type="region of interest" description="Disordered" evidence="1">
    <location>
        <begin position="148"/>
        <end position="186"/>
    </location>
</feature>
<dbReference type="EMBL" id="JBAHYK010002312">
    <property type="protein sequence ID" value="KAL0565340.1"/>
    <property type="molecule type" value="Genomic_DNA"/>
</dbReference>
<evidence type="ECO:0000313" key="3">
    <source>
        <dbReference type="Proteomes" id="UP001465976"/>
    </source>
</evidence>
<accession>A0ABR3ER76</accession>
<feature type="compositionally biased region" description="Polar residues" evidence="1">
    <location>
        <begin position="585"/>
        <end position="597"/>
    </location>
</feature>
<feature type="compositionally biased region" description="Polar residues" evidence="1">
    <location>
        <begin position="172"/>
        <end position="184"/>
    </location>
</feature>